<dbReference type="InterPro" id="IPR013976">
    <property type="entry name" value="HDOD"/>
</dbReference>
<dbReference type="EMBL" id="WOFE01000003">
    <property type="protein sequence ID" value="MBM5571876.1"/>
    <property type="molecule type" value="Genomic_DNA"/>
</dbReference>
<evidence type="ECO:0000313" key="2">
    <source>
        <dbReference type="EMBL" id="MBM5571876.1"/>
    </source>
</evidence>
<dbReference type="InterPro" id="IPR052340">
    <property type="entry name" value="RNase_Y/CdgJ"/>
</dbReference>
<dbReference type="RefSeq" id="WP_203571189.1">
    <property type="nucleotide sequence ID" value="NZ_WOFE01000003.1"/>
</dbReference>
<accession>A0ABS2CCK1</accession>
<organism evidence="2 3">
    <name type="scientific">Deefgea chitinilytica</name>
    <dbReference type="NCBI Taxonomy" id="570276"/>
    <lineage>
        <taxon>Bacteria</taxon>
        <taxon>Pseudomonadati</taxon>
        <taxon>Pseudomonadota</taxon>
        <taxon>Betaproteobacteria</taxon>
        <taxon>Neisseriales</taxon>
        <taxon>Chitinibacteraceae</taxon>
        <taxon>Deefgea</taxon>
    </lineage>
</organism>
<dbReference type="SUPFAM" id="SSF109604">
    <property type="entry name" value="HD-domain/PDEase-like"/>
    <property type="match status" value="1"/>
</dbReference>
<gene>
    <name evidence="2" type="ORF">GM173_09830</name>
</gene>
<keyword evidence="3" id="KW-1185">Reference proteome</keyword>
<sequence>MTKKYPNNIESWLSLLSTLEVPILKYTHEQIIKHQQNISDIDLRDLSILIRHDPLLSLKLLKHQETKRSHSQTTDVTTIEKVLLMIGIKGFFSSFGGTRHIEDAMSRNDTAIDNCHKTCYRAYFASQIADSMGKYRRDLDPNEIVTAALLHETAEILLWQIAPELMNSIKEKLKGNRNLRSKEIQNETLGCSIHELQQRLCALWSLPKILTHLANDDYDEEPRVRLVKLATSIARHTEWSVYSELYFEDLAKAAEFLKIDTEDVHKLIVSASLYTAKQWHWYDVQPTAARLITE</sequence>
<dbReference type="PROSITE" id="PS51833">
    <property type="entry name" value="HDOD"/>
    <property type="match status" value="1"/>
</dbReference>
<protein>
    <submittedName>
        <fullName evidence="2">HDOD domain-containing protein</fullName>
    </submittedName>
</protein>
<evidence type="ECO:0000313" key="3">
    <source>
        <dbReference type="Proteomes" id="UP001195660"/>
    </source>
</evidence>
<dbReference type="PANTHER" id="PTHR33525:SF3">
    <property type="entry name" value="RIBONUCLEASE Y"/>
    <property type="match status" value="1"/>
</dbReference>
<dbReference type="Pfam" id="PF08668">
    <property type="entry name" value="HDOD"/>
    <property type="match status" value="1"/>
</dbReference>
<reference evidence="2 3" key="1">
    <citation type="submission" date="2019-11" db="EMBL/GenBank/DDBJ databases">
        <title>Novel Deefgea species.</title>
        <authorList>
            <person name="Han J.-H."/>
        </authorList>
    </citation>
    <scope>NUCLEOTIDE SEQUENCE [LARGE SCALE GENOMIC DNA]</scope>
    <source>
        <strain evidence="2 3">LMG 24817</strain>
    </source>
</reference>
<name>A0ABS2CCK1_9NEIS</name>
<comment type="caution">
    <text evidence="2">The sequence shown here is derived from an EMBL/GenBank/DDBJ whole genome shotgun (WGS) entry which is preliminary data.</text>
</comment>
<dbReference type="Gene3D" id="1.10.3210.10">
    <property type="entry name" value="Hypothetical protein af1432"/>
    <property type="match status" value="1"/>
</dbReference>
<evidence type="ECO:0000259" key="1">
    <source>
        <dbReference type="PROSITE" id="PS51833"/>
    </source>
</evidence>
<feature type="domain" description="HDOD" evidence="1">
    <location>
        <begin position="21"/>
        <end position="220"/>
    </location>
</feature>
<proteinExistence type="predicted"/>
<dbReference type="PANTHER" id="PTHR33525">
    <property type="match status" value="1"/>
</dbReference>
<dbReference type="Proteomes" id="UP001195660">
    <property type="component" value="Unassembled WGS sequence"/>
</dbReference>